<keyword evidence="2" id="KW-0132">Cell division</keyword>
<sequence>MIEQYIEALIFASDTSLRKEEIAICLQTATEHDISEEEIDRCLQNIRSRYADENFAIELVHIANGYQFLTKKNMHPVIQQLHIQRSKKKLSQASLETLSIIAYRQPITKLEIEQIRGVNCDYTIQKLLEKDFITIQGKAEGPGRPILYGLSEYFLDYFGINSILDLPQLKDIENIGEIEIGEKAE</sequence>
<dbReference type="RefSeq" id="WP_013632059.1">
    <property type="nucleotide sequence ID" value="NC_015177.1"/>
</dbReference>
<organism evidence="5 6">
    <name type="scientific">Pseudopedobacter saltans (strain ATCC 51119 / DSM 12145 / JCM 21818 / CCUG 39354 / LMG 10337 / NBRC 100064 / NCIMB 13643)</name>
    <name type="common">Pedobacter saltans</name>
    <dbReference type="NCBI Taxonomy" id="762903"/>
    <lineage>
        <taxon>Bacteria</taxon>
        <taxon>Pseudomonadati</taxon>
        <taxon>Bacteroidota</taxon>
        <taxon>Sphingobacteriia</taxon>
        <taxon>Sphingobacteriales</taxon>
        <taxon>Sphingobacteriaceae</taxon>
        <taxon>Pseudopedobacter</taxon>
    </lineage>
</organism>
<accession>F0SAW4</accession>
<reference evidence="6" key="2">
    <citation type="submission" date="2011-02" db="EMBL/GenBank/DDBJ databases">
        <title>The complete genome of Pedobacter saltans DSM 12145.</title>
        <authorList>
            <consortium name="US DOE Joint Genome Institute (JGI-PGF)"/>
            <person name="Lucas S."/>
            <person name="Copeland A."/>
            <person name="Lapidus A."/>
            <person name="Bruce D."/>
            <person name="Goodwin L."/>
            <person name="Pitluck S."/>
            <person name="Kyrpides N."/>
            <person name="Mavromatis K."/>
            <person name="Pagani I."/>
            <person name="Ivanova N."/>
            <person name="Ovchinnikova G."/>
            <person name="Lu M."/>
            <person name="Detter J.C."/>
            <person name="Han C."/>
            <person name="Land M."/>
            <person name="Hauser L."/>
            <person name="Markowitz V."/>
            <person name="Cheng J.-F."/>
            <person name="Hugenholtz P."/>
            <person name="Woyke T."/>
            <person name="Wu D."/>
            <person name="Tindall B."/>
            <person name="Pomrenke H.G."/>
            <person name="Brambilla E."/>
            <person name="Klenk H.-P."/>
            <person name="Eisen J.A."/>
        </authorList>
    </citation>
    <scope>NUCLEOTIDE SEQUENCE [LARGE SCALE GENOMIC DNA]</scope>
    <source>
        <strain evidence="6">ATCC 51119 / DSM 12145 / JCM 21818 / LMG 10337 / NBRC 100064 / NCIMB 13643</strain>
    </source>
</reference>
<dbReference type="AlphaFoldDB" id="F0SAW4"/>
<keyword evidence="6" id="KW-1185">Reference proteome</keyword>
<name>F0SAW4_PSESL</name>
<evidence type="ECO:0000256" key="2">
    <source>
        <dbReference type="ARBA" id="ARBA00022618"/>
    </source>
</evidence>
<evidence type="ECO:0000256" key="1">
    <source>
        <dbReference type="ARBA" id="ARBA00022490"/>
    </source>
</evidence>
<keyword evidence="4" id="KW-0131">Cell cycle</keyword>
<gene>
    <name evidence="5" type="ordered locus">Pedsa_0988</name>
</gene>
<dbReference type="SUPFAM" id="SSF46785">
    <property type="entry name" value="Winged helix' DNA-binding domain"/>
    <property type="match status" value="2"/>
</dbReference>
<dbReference type="InterPro" id="IPR036388">
    <property type="entry name" value="WH-like_DNA-bd_sf"/>
</dbReference>
<dbReference type="OrthoDB" id="9806226at2"/>
<dbReference type="Gene3D" id="1.10.10.10">
    <property type="entry name" value="Winged helix-like DNA-binding domain superfamily/Winged helix DNA-binding domain"/>
    <property type="match status" value="2"/>
</dbReference>
<evidence type="ECO:0000256" key="4">
    <source>
        <dbReference type="ARBA" id="ARBA00023306"/>
    </source>
</evidence>
<dbReference type="InterPro" id="IPR036390">
    <property type="entry name" value="WH_DNA-bd_sf"/>
</dbReference>
<dbReference type="Pfam" id="PF04079">
    <property type="entry name" value="SMC_ScpB"/>
    <property type="match status" value="1"/>
</dbReference>
<keyword evidence="3" id="KW-0159">Chromosome partition</keyword>
<dbReference type="EMBL" id="CP002545">
    <property type="protein sequence ID" value="ADY51559.1"/>
    <property type="molecule type" value="Genomic_DNA"/>
</dbReference>
<proteinExistence type="predicted"/>
<dbReference type="InterPro" id="IPR005234">
    <property type="entry name" value="ScpB_csome_segregation"/>
</dbReference>
<dbReference type="GO" id="GO:0051301">
    <property type="term" value="P:cell division"/>
    <property type="evidence" value="ECO:0007669"/>
    <property type="project" value="UniProtKB-KW"/>
</dbReference>
<dbReference type="KEGG" id="psn:Pedsa_0988"/>
<dbReference type="eggNOG" id="COG1386">
    <property type="taxonomic scope" value="Bacteria"/>
</dbReference>
<reference evidence="5 6" key="1">
    <citation type="journal article" date="2011" name="Stand. Genomic Sci.">
        <title>Complete genome sequence of the gliding, heparinolytic Pedobacter saltans type strain (113).</title>
        <authorList>
            <person name="Liolios K."/>
            <person name="Sikorski J."/>
            <person name="Lu M."/>
            <person name="Nolan M."/>
            <person name="Lapidus A."/>
            <person name="Lucas S."/>
            <person name="Hammon N."/>
            <person name="Deshpande S."/>
            <person name="Cheng J.F."/>
            <person name="Tapia R."/>
            <person name="Han C."/>
            <person name="Goodwin L."/>
            <person name="Pitluck S."/>
            <person name="Huntemann M."/>
            <person name="Ivanova N."/>
            <person name="Pagani I."/>
            <person name="Mavromatis K."/>
            <person name="Ovchinikova G."/>
            <person name="Pati A."/>
            <person name="Chen A."/>
            <person name="Palaniappan K."/>
            <person name="Land M."/>
            <person name="Hauser L."/>
            <person name="Brambilla E.M."/>
            <person name="Kotsyurbenko O."/>
            <person name="Rohde M."/>
            <person name="Tindall B.J."/>
            <person name="Abt B."/>
            <person name="Goker M."/>
            <person name="Detter J.C."/>
            <person name="Woyke T."/>
            <person name="Bristow J."/>
            <person name="Eisen J.A."/>
            <person name="Markowitz V."/>
            <person name="Hugenholtz P."/>
            <person name="Klenk H.P."/>
            <person name="Kyrpides N.C."/>
        </authorList>
    </citation>
    <scope>NUCLEOTIDE SEQUENCE [LARGE SCALE GENOMIC DNA]</scope>
    <source>
        <strain evidence="6">ATCC 51119 / DSM 12145 / JCM 21818 / LMG 10337 / NBRC 100064 / NCIMB 13643</strain>
    </source>
</reference>
<evidence type="ECO:0000256" key="3">
    <source>
        <dbReference type="ARBA" id="ARBA00022829"/>
    </source>
</evidence>
<dbReference type="HOGENOM" id="CLU_045647_5_3_10"/>
<dbReference type="PIRSF" id="PIRSF019345">
    <property type="entry name" value="ScpB"/>
    <property type="match status" value="1"/>
</dbReference>
<protein>
    <submittedName>
        <fullName evidence="5">Chromosome segregation and condensation protein, ScpB</fullName>
    </submittedName>
</protein>
<dbReference type="GO" id="GO:0051304">
    <property type="term" value="P:chromosome separation"/>
    <property type="evidence" value="ECO:0007669"/>
    <property type="project" value="InterPro"/>
</dbReference>
<dbReference type="PANTHER" id="PTHR34298:SF2">
    <property type="entry name" value="SEGREGATION AND CONDENSATION PROTEIN B"/>
    <property type="match status" value="1"/>
</dbReference>
<dbReference type="Proteomes" id="UP000000310">
    <property type="component" value="Chromosome"/>
</dbReference>
<dbReference type="STRING" id="762903.Pedsa_0988"/>
<evidence type="ECO:0000313" key="6">
    <source>
        <dbReference type="Proteomes" id="UP000000310"/>
    </source>
</evidence>
<dbReference type="NCBIfam" id="TIGR00281">
    <property type="entry name" value="SMC-Scp complex subunit ScpB"/>
    <property type="match status" value="1"/>
</dbReference>
<keyword evidence="1" id="KW-0963">Cytoplasm</keyword>
<dbReference type="PANTHER" id="PTHR34298">
    <property type="entry name" value="SEGREGATION AND CONDENSATION PROTEIN B"/>
    <property type="match status" value="1"/>
</dbReference>
<evidence type="ECO:0000313" key="5">
    <source>
        <dbReference type="EMBL" id="ADY51559.1"/>
    </source>
</evidence>